<dbReference type="AlphaFoldDB" id="A0AA38ME75"/>
<reference evidence="1" key="1">
    <citation type="journal article" date="2023" name="G3 (Bethesda)">
        <title>Whole genome assemblies of Zophobas morio and Tenebrio molitor.</title>
        <authorList>
            <person name="Kaur S."/>
            <person name="Stinson S.A."/>
            <person name="diCenzo G.C."/>
        </authorList>
    </citation>
    <scope>NUCLEOTIDE SEQUENCE</scope>
    <source>
        <strain evidence="1">QUZm001</strain>
    </source>
</reference>
<comment type="caution">
    <text evidence="1">The sequence shown here is derived from an EMBL/GenBank/DDBJ whole genome shotgun (WGS) entry which is preliminary data.</text>
</comment>
<name>A0AA38ME75_9CUCU</name>
<evidence type="ECO:0000313" key="2">
    <source>
        <dbReference type="Proteomes" id="UP001168821"/>
    </source>
</evidence>
<dbReference type="Proteomes" id="UP001168821">
    <property type="component" value="Unassembled WGS sequence"/>
</dbReference>
<proteinExistence type="predicted"/>
<evidence type="ECO:0000313" key="1">
    <source>
        <dbReference type="EMBL" id="KAJ3653765.1"/>
    </source>
</evidence>
<organism evidence="1 2">
    <name type="scientific">Zophobas morio</name>
    <dbReference type="NCBI Taxonomy" id="2755281"/>
    <lineage>
        <taxon>Eukaryota</taxon>
        <taxon>Metazoa</taxon>
        <taxon>Ecdysozoa</taxon>
        <taxon>Arthropoda</taxon>
        <taxon>Hexapoda</taxon>
        <taxon>Insecta</taxon>
        <taxon>Pterygota</taxon>
        <taxon>Neoptera</taxon>
        <taxon>Endopterygota</taxon>
        <taxon>Coleoptera</taxon>
        <taxon>Polyphaga</taxon>
        <taxon>Cucujiformia</taxon>
        <taxon>Tenebrionidae</taxon>
        <taxon>Zophobas</taxon>
    </lineage>
</organism>
<protein>
    <submittedName>
        <fullName evidence="1">Uncharacterized protein</fullName>
    </submittedName>
</protein>
<accession>A0AA38ME75</accession>
<dbReference type="EMBL" id="JALNTZ010000004">
    <property type="protein sequence ID" value="KAJ3653765.1"/>
    <property type="molecule type" value="Genomic_DNA"/>
</dbReference>
<sequence>MVDPDPCIYCCPIPSGVTSLLDQLETTMDVVPHNDSGRQRKHNQFLMLIEPFRGAALRKRLPELPARIYATHASPVVLISVPSIEARFSFCFLENLAKFTTVKRHKQKKLEHTSIRQGNNHESEFAPRVVILFPFNSPLINKLSMYR</sequence>
<gene>
    <name evidence="1" type="ORF">Zmor_013000</name>
</gene>
<keyword evidence="2" id="KW-1185">Reference proteome</keyword>